<evidence type="ECO:0000256" key="1">
    <source>
        <dbReference type="SAM" id="MobiDB-lite"/>
    </source>
</evidence>
<dbReference type="EMBL" id="CP110429">
    <property type="protein sequence ID" value="WAQ88247.1"/>
    <property type="molecule type" value="Genomic_DNA"/>
</dbReference>
<keyword evidence="3" id="KW-1185">Reference proteome</keyword>
<accession>A0ABY7CW90</accession>
<dbReference type="GeneID" id="77813470"/>
<feature type="compositionally biased region" description="Polar residues" evidence="1">
    <location>
        <begin position="80"/>
        <end position="91"/>
    </location>
</feature>
<evidence type="ECO:0000313" key="3">
    <source>
        <dbReference type="Proteomes" id="UP001164743"/>
    </source>
</evidence>
<name>A0ABY7CW90_9BASI</name>
<dbReference type="RefSeq" id="XP_053023802.1">
    <property type="nucleotide sequence ID" value="XM_053172575.1"/>
</dbReference>
<gene>
    <name evidence="2" type="ORF">PtA15_9A374</name>
</gene>
<reference evidence="2" key="1">
    <citation type="submission" date="2022-10" db="EMBL/GenBank/DDBJ databases">
        <title>Puccinia triticina Genome sequencing and assembly.</title>
        <authorList>
            <person name="Li C."/>
        </authorList>
    </citation>
    <scope>NUCLEOTIDE SEQUENCE</scope>
    <source>
        <strain evidence="2">Pt15</strain>
    </source>
</reference>
<organism evidence="2 3">
    <name type="scientific">Puccinia triticina</name>
    <dbReference type="NCBI Taxonomy" id="208348"/>
    <lineage>
        <taxon>Eukaryota</taxon>
        <taxon>Fungi</taxon>
        <taxon>Dikarya</taxon>
        <taxon>Basidiomycota</taxon>
        <taxon>Pucciniomycotina</taxon>
        <taxon>Pucciniomycetes</taxon>
        <taxon>Pucciniales</taxon>
        <taxon>Pucciniaceae</taxon>
        <taxon>Puccinia</taxon>
    </lineage>
</organism>
<proteinExistence type="predicted"/>
<feature type="region of interest" description="Disordered" evidence="1">
    <location>
        <begin position="1"/>
        <end position="100"/>
    </location>
</feature>
<feature type="compositionally biased region" description="Polar residues" evidence="1">
    <location>
        <begin position="140"/>
        <end position="157"/>
    </location>
</feature>
<protein>
    <submittedName>
        <fullName evidence="2">Uncharacterized protein</fullName>
    </submittedName>
</protein>
<sequence>MANRFSNLASLARLSMTGARQQPEPEGEPTQTQQDPLIQQHGEEAQQPVHQQDSEETRQAEKGRNKPPKKTVPPTDRATRLTSKAPTGSNTPRDDHTIPEEVAQLYQDLLGDKSQRPKTKGAEAAALLVDHDEIELLNPRRTQSPEAGAQTKVSLMQESRKDRTSNGSPTSPPDQPSHALVRENQGAIQQQ</sequence>
<feature type="compositionally biased region" description="Basic and acidic residues" evidence="1">
    <location>
        <begin position="52"/>
        <end position="64"/>
    </location>
</feature>
<feature type="region of interest" description="Disordered" evidence="1">
    <location>
        <begin position="137"/>
        <end position="191"/>
    </location>
</feature>
<dbReference type="Proteomes" id="UP001164743">
    <property type="component" value="Chromosome 9A"/>
</dbReference>
<evidence type="ECO:0000313" key="2">
    <source>
        <dbReference type="EMBL" id="WAQ88247.1"/>
    </source>
</evidence>